<dbReference type="GO" id="GO:0016791">
    <property type="term" value="F:phosphatase activity"/>
    <property type="evidence" value="ECO:0007669"/>
    <property type="project" value="TreeGrafter"/>
</dbReference>
<comment type="caution">
    <text evidence="2">The sequence shown here is derived from an EMBL/GenBank/DDBJ whole genome shotgun (WGS) entry which is preliminary data.</text>
</comment>
<dbReference type="SUPFAM" id="SSF53254">
    <property type="entry name" value="Phosphoglycerate mutase-like"/>
    <property type="match status" value="1"/>
</dbReference>
<dbReference type="InterPro" id="IPR050275">
    <property type="entry name" value="PGM_Phosphatase"/>
</dbReference>
<dbReference type="PANTHER" id="PTHR48100:SF54">
    <property type="entry name" value="PHOSPHATASE SPAC5H10.03-RELATED"/>
    <property type="match status" value="1"/>
</dbReference>
<dbReference type="GO" id="GO:0005737">
    <property type="term" value="C:cytoplasm"/>
    <property type="evidence" value="ECO:0007669"/>
    <property type="project" value="TreeGrafter"/>
</dbReference>
<keyword evidence="3" id="KW-1185">Reference proteome</keyword>
<gene>
    <name evidence="2" type="ORF">LTR36_009013</name>
</gene>
<dbReference type="InterPro" id="IPR029033">
    <property type="entry name" value="His_PPase_superfam"/>
</dbReference>
<dbReference type="Proteomes" id="UP001324427">
    <property type="component" value="Unassembled WGS sequence"/>
</dbReference>
<dbReference type="PANTHER" id="PTHR48100">
    <property type="entry name" value="BROAD-SPECIFICITY PHOSPHATASE YOR283W-RELATED"/>
    <property type="match status" value="1"/>
</dbReference>
<feature type="region of interest" description="Disordered" evidence="1">
    <location>
        <begin position="1"/>
        <end position="27"/>
    </location>
</feature>
<protein>
    <submittedName>
        <fullName evidence="2">Uncharacterized protein</fullName>
    </submittedName>
</protein>
<dbReference type="InterPro" id="IPR013078">
    <property type="entry name" value="His_Pase_superF_clade-1"/>
</dbReference>
<dbReference type="Pfam" id="PF00300">
    <property type="entry name" value="His_Phos_1"/>
    <property type="match status" value="1"/>
</dbReference>
<reference evidence="2 3" key="1">
    <citation type="submission" date="2021-11" db="EMBL/GenBank/DDBJ databases">
        <title>Black yeast isolated from Biological Soil Crust.</title>
        <authorList>
            <person name="Kurbessoian T."/>
        </authorList>
    </citation>
    <scope>NUCLEOTIDE SEQUENCE [LARGE SCALE GENOMIC DNA]</scope>
    <source>
        <strain evidence="2 3">CCFEE 5522</strain>
    </source>
</reference>
<evidence type="ECO:0000313" key="2">
    <source>
        <dbReference type="EMBL" id="KAK4540682.1"/>
    </source>
</evidence>
<sequence length="214" mass="23926">MSPRLHLVRHGQGSHELEPLQENQQRPDPVLTDLGVQQCKAFNAAFPEYIHIDLVCASPMRRAILTAKYCFASALQRTGSILLLPLAQEDSAAPADTGSAPEVLRAEFGDLVDLSMVKEGWNIKEGVNAPTPQALRERARKLRHELQLRPEKEVAVVSHGTFLQYLIGNVDADGQSDEAWTHQEWRSYKFVTDDGGEARLVEEQESVIRRHVLA</sequence>
<evidence type="ECO:0000256" key="1">
    <source>
        <dbReference type="SAM" id="MobiDB-lite"/>
    </source>
</evidence>
<organism evidence="2 3">
    <name type="scientific">Oleoguttula mirabilis</name>
    <dbReference type="NCBI Taxonomy" id="1507867"/>
    <lineage>
        <taxon>Eukaryota</taxon>
        <taxon>Fungi</taxon>
        <taxon>Dikarya</taxon>
        <taxon>Ascomycota</taxon>
        <taxon>Pezizomycotina</taxon>
        <taxon>Dothideomycetes</taxon>
        <taxon>Dothideomycetidae</taxon>
        <taxon>Mycosphaerellales</taxon>
        <taxon>Teratosphaeriaceae</taxon>
        <taxon>Oleoguttula</taxon>
    </lineage>
</organism>
<evidence type="ECO:0000313" key="3">
    <source>
        <dbReference type="Proteomes" id="UP001324427"/>
    </source>
</evidence>
<dbReference type="SMART" id="SM00855">
    <property type="entry name" value="PGAM"/>
    <property type="match status" value="1"/>
</dbReference>
<dbReference type="EMBL" id="JAVFHQ010000063">
    <property type="protein sequence ID" value="KAK4540682.1"/>
    <property type="molecule type" value="Genomic_DNA"/>
</dbReference>
<accession>A0AAV9J783</accession>
<proteinExistence type="predicted"/>
<dbReference type="AlphaFoldDB" id="A0AAV9J783"/>
<dbReference type="CDD" id="cd07067">
    <property type="entry name" value="HP_PGM_like"/>
    <property type="match status" value="1"/>
</dbReference>
<dbReference type="Gene3D" id="3.40.50.1240">
    <property type="entry name" value="Phosphoglycerate mutase-like"/>
    <property type="match status" value="1"/>
</dbReference>
<name>A0AAV9J783_9PEZI</name>